<dbReference type="EMBL" id="DF839448">
    <property type="protein sequence ID" value="GAT43907.1"/>
    <property type="molecule type" value="Genomic_DNA"/>
</dbReference>
<accession>A0ABQ0KYB8</accession>
<dbReference type="InterPro" id="IPR001248">
    <property type="entry name" value="Pur-cyt_permease"/>
</dbReference>
<keyword evidence="5 7" id="KW-0472">Membrane</keyword>
<evidence type="ECO:0000256" key="3">
    <source>
        <dbReference type="ARBA" id="ARBA00022692"/>
    </source>
</evidence>
<evidence type="ECO:0000313" key="9">
    <source>
        <dbReference type="Proteomes" id="UP000815677"/>
    </source>
</evidence>
<comment type="subcellular location">
    <subcellularLocation>
        <location evidence="1">Membrane</location>
        <topology evidence="1">Multi-pass membrane protein</topology>
    </subcellularLocation>
</comment>
<gene>
    <name evidence="8" type="ORF">MCHLO_01570</name>
</gene>
<evidence type="ECO:0000256" key="4">
    <source>
        <dbReference type="ARBA" id="ARBA00022989"/>
    </source>
</evidence>
<evidence type="ECO:0000256" key="6">
    <source>
        <dbReference type="SAM" id="MobiDB-lite"/>
    </source>
</evidence>
<dbReference type="PANTHER" id="PTHR30618:SF0">
    <property type="entry name" value="PURINE-URACIL PERMEASE NCS1"/>
    <property type="match status" value="1"/>
</dbReference>
<dbReference type="Proteomes" id="UP000815677">
    <property type="component" value="Unassembled WGS sequence"/>
</dbReference>
<keyword evidence="9" id="KW-1185">Reference proteome</keyword>
<dbReference type="PANTHER" id="PTHR30618">
    <property type="entry name" value="NCS1 FAMILY PURINE/PYRIMIDINE TRANSPORTER"/>
    <property type="match status" value="1"/>
</dbReference>
<dbReference type="InterPro" id="IPR045225">
    <property type="entry name" value="Uracil/uridine/allantoin_perm"/>
</dbReference>
<comment type="similarity">
    <text evidence="2">Belongs to the purine-cytosine permease (2.A.39) family.</text>
</comment>
<keyword evidence="4 7" id="KW-1133">Transmembrane helix</keyword>
<evidence type="ECO:0000256" key="5">
    <source>
        <dbReference type="ARBA" id="ARBA00023136"/>
    </source>
</evidence>
<name>A0ABQ0KYB8_MYCCL</name>
<protein>
    <submittedName>
        <fullName evidence="8">Uncharacterized protein</fullName>
    </submittedName>
</protein>
<evidence type="ECO:0000256" key="1">
    <source>
        <dbReference type="ARBA" id="ARBA00004141"/>
    </source>
</evidence>
<dbReference type="EMBL" id="DF839448">
    <property type="protein sequence ID" value="GAT43908.1"/>
    <property type="molecule type" value="Genomic_DNA"/>
</dbReference>
<feature type="compositionally biased region" description="Polar residues" evidence="6">
    <location>
        <begin position="142"/>
        <end position="152"/>
    </location>
</feature>
<feature type="transmembrane region" description="Helical" evidence="7">
    <location>
        <begin position="75"/>
        <end position="98"/>
    </location>
</feature>
<organism evidence="8 9">
    <name type="scientific">Mycena chlorophos</name>
    <name type="common">Agaric fungus</name>
    <name type="synonym">Agaricus chlorophos</name>
    <dbReference type="NCBI Taxonomy" id="658473"/>
    <lineage>
        <taxon>Eukaryota</taxon>
        <taxon>Fungi</taxon>
        <taxon>Dikarya</taxon>
        <taxon>Basidiomycota</taxon>
        <taxon>Agaricomycotina</taxon>
        <taxon>Agaricomycetes</taxon>
        <taxon>Agaricomycetidae</taxon>
        <taxon>Agaricales</taxon>
        <taxon>Marasmiineae</taxon>
        <taxon>Mycenaceae</taxon>
        <taxon>Mycena</taxon>
    </lineage>
</organism>
<feature type="region of interest" description="Disordered" evidence="6">
    <location>
        <begin position="138"/>
        <end position="163"/>
    </location>
</feature>
<evidence type="ECO:0000256" key="7">
    <source>
        <dbReference type="SAM" id="Phobius"/>
    </source>
</evidence>
<keyword evidence="3 7" id="KW-0812">Transmembrane</keyword>
<evidence type="ECO:0000256" key="2">
    <source>
        <dbReference type="ARBA" id="ARBA00008974"/>
    </source>
</evidence>
<dbReference type="Pfam" id="PF02133">
    <property type="entry name" value="Transp_cyt_pur"/>
    <property type="match status" value="1"/>
</dbReference>
<reference evidence="8" key="1">
    <citation type="submission" date="2014-09" db="EMBL/GenBank/DDBJ databases">
        <title>Genome sequence of the luminous mushroom Mycena chlorophos for searching fungal bioluminescence genes.</title>
        <authorList>
            <person name="Tanaka Y."/>
            <person name="Kasuga D."/>
            <person name="Oba Y."/>
            <person name="Hase S."/>
            <person name="Sato K."/>
            <person name="Oba Y."/>
            <person name="Sakakibara Y."/>
        </authorList>
    </citation>
    <scope>NUCLEOTIDE SEQUENCE</scope>
</reference>
<proteinExistence type="inferred from homology"/>
<dbReference type="Gene3D" id="1.10.4160.10">
    <property type="entry name" value="Hydantoin permease"/>
    <property type="match status" value="1"/>
</dbReference>
<evidence type="ECO:0000313" key="8">
    <source>
        <dbReference type="EMBL" id="GAT43907.1"/>
    </source>
</evidence>
<feature type="transmembrane region" description="Helical" evidence="7">
    <location>
        <begin position="45"/>
        <end position="63"/>
    </location>
</feature>
<sequence>MGAILGPLWADYYVLRRGNVHVPSLFDPRPGSTYWFFGGFNWRAIFAWCVGTALTIPGIAAGYNPGAVNQAAVNLYSLGWLLSVFSSGAIYLALSYAFPVPIAPEERREMKPLPFEYLADKEGFFDEDLPWDVRAISGGRVSESQAPSVNDETSSDTEKEDMK</sequence>